<feature type="signal peptide" evidence="1">
    <location>
        <begin position="1"/>
        <end position="17"/>
    </location>
</feature>
<feature type="chain" id="PRO_5046528855" evidence="1">
    <location>
        <begin position="18"/>
        <end position="194"/>
    </location>
</feature>
<protein>
    <submittedName>
        <fullName evidence="3">Uncharacterized protein LOC106013935</fullName>
    </submittedName>
</protein>
<evidence type="ECO:0000256" key="1">
    <source>
        <dbReference type="SAM" id="SignalP"/>
    </source>
</evidence>
<dbReference type="Proteomes" id="UP000694888">
    <property type="component" value="Unplaced"/>
</dbReference>
<dbReference type="GeneID" id="106013935"/>
<keyword evidence="1" id="KW-0732">Signal</keyword>
<organism evidence="2 3">
    <name type="scientific">Aplysia californica</name>
    <name type="common">California sea hare</name>
    <dbReference type="NCBI Taxonomy" id="6500"/>
    <lineage>
        <taxon>Eukaryota</taxon>
        <taxon>Metazoa</taxon>
        <taxon>Spiralia</taxon>
        <taxon>Lophotrochozoa</taxon>
        <taxon>Mollusca</taxon>
        <taxon>Gastropoda</taxon>
        <taxon>Heterobranchia</taxon>
        <taxon>Euthyneura</taxon>
        <taxon>Tectipleura</taxon>
        <taxon>Aplysiida</taxon>
        <taxon>Aplysioidea</taxon>
        <taxon>Aplysiidae</taxon>
        <taxon>Aplysia</taxon>
    </lineage>
</organism>
<keyword evidence="2" id="KW-1185">Reference proteome</keyword>
<dbReference type="RefSeq" id="XP_012946284.1">
    <property type="nucleotide sequence ID" value="XM_013090830.2"/>
</dbReference>
<name>A0ABM1AER5_APLCA</name>
<proteinExistence type="predicted"/>
<evidence type="ECO:0000313" key="3">
    <source>
        <dbReference type="RefSeq" id="XP_012946284.1"/>
    </source>
</evidence>
<accession>A0ABM1AER5</accession>
<evidence type="ECO:0000313" key="2">
    <source>
        <dbReference type="Proteomes" id="UP000694888"/>
    </source>
</evidence>
<reference evidence="3" key="1">
    <citation type="submission" date="2025-08" db="UniProtKB">
        <authorList>
            <consortium name="RefSeq"/>
        </authorList>
    </citation>
    <scope>IDENTIFICATION</scope>
</reference>
<sequence>MMKILIISACLLAVANSVSLAGTRGAGDADVTSLVHDVRELLEQARKGIQSDDLEEEALNIASAARDILNKSQVKENGEAVKKLLNDVAKTFQGDKSSSALFDGPLGFDEDNLYTAFQFLNGLADKAQQLSDAAEPVQDVVAAIEKTAKSVADIVEDIENKVVDYRASQHGQGSRSLKARGVSVSISVKCCGKK</sequence>
<gene>
    <name evidence="3" type="primary">LOC106013935</name>
</gene>